<dbReference type="NCBIfam" id="TIGR00745">
    <property type="entry name" value="apbA_panE"/>
    <property type="match status" value="1"/>
</dbReference>
<keyword evidence="5 10" id="KW-0566">Pantothenate biosynthesis</keyword>
<dbReference type="InterPro" id="IPR008927">
    <property type="entry name" value="6-PGluconate_DH-like_C_sf"/>
</dbReference>
<dbReference type="InterPro" id="IPR013328">
    <property type="entry name" value="6PGD_dom2"/>
</dbReference>
<dbReference type="SUPFAM" id="SSF51735">
    <property type="entry name" value="NAD(P)-binding Rossmann-fold domains"/>
    <property type="match status" value="1"/>
</dbReference>
<evidence type="ECO:0000313" key="13">
    <source>
        <dbReference type="EMBL" id="MDR6538046.1"/>
    </source>
</evidence>
<gene>
    <name evidence="13" type="ORF">J2739_003833</name>
</gene>
<dbReference type="InterPro" id="IPR013332">
    <property type="entry name" value="KPR_N"/>
</dbReference>
<evidence type="ECO:0000256" key="3">
    <source>
        <dbReference type="ARBA" id="ARBA00013014"/>
    </source>
</evidence>
<evidence type="ECO:0000256" key="4">
    <source>
        <dbReference type="ARBA" id="ARBA00019465"/>
    </source>
</evidence>
<dbReference type="InterPro" id="IPR013752">
    <property type="entry name" value="KPA_reductase"/>
</dbReference>
<dbReference type="Pfam" id="PF02558">
    <property type="entry name" value="ApbA"/>
    <property type="match status" value="1"/>
</dbReference>
<dbReference type="GO" id="GO:0008677">
    <property type="term" value="F:2-dehydropantoate 2-reductase activity"/>
    <property type="evidence" value="ECO:0007669"/>
    <property type="project" value="UniProtKB-EC"/>
</dbReference>
<dbReference type="InterPro" id="IPR036291">
    <property type="entry name" value="NAD(P)-bd_dom_sf"/>
</dbReference>
<dbReference type="Gene3D" id="1.10.1040.10">
    <property type="entry name" value="N-(1-d-carboxylethyl)-l-norvaline Dehydrogenase, domain 2"/>
    <property type="match status" value="1"/>
</dbReference>
<sequence length="300" mass="31443">MRIAVMGAGAVGCYYGGMLARAGHSVVLVGRPRHVEAIRRDGLLLDTQSFQARVPLEASTVVDAVRDARLVLFCVKSTDTESAAAAMRPHLASDALVLTLQNGVDNATRLQAALAQEVAATVVYVATEMAGPGHVKHHGRGELVIAPSTKSAEVAELLIAAGVPTQISDNVTGALWAKLILNCAYNALSAITQLPYGRLSQGEGVQAVMGDAVRECLAVADAAGVTVPGDTWAAVQRIAESMPSQYSSTAQDLARGKRSEIDHLNGYVLRQGEALGIATPVNRVLHTLVKLLEDRAAQPA</sequence>
<evidence type="ECO:0000256" key="1">
    <source>
        <dbReference type="ARBA" id="ARBA00004994"/>
    </source>
</evidence>
<dbReference type="SUPFAM" id="SSF48179">
    <property type="entry name" value="6-phosphogluconate dehydrogenase C-terminal domain-like"/>
    <property type="match status" value="1"/>
</dbReference>
<comment type="function">
    <text evidence="10">Catalyzes the NADPH-dependent reduction of ketopantoate into pantoic acid.</text>
</comment>
<dbReference type="Gene3D" id="3.40.50.720">
    <property type="entry name" value="NAD(P)-binding Rossmann-like Domain"/>
    <property type="match status" value="1"/>
</dbReference>
<dbReference type="InterPro" id="IPR050838">
    <property type="entry name" value="Ketopantoate_reductase"/>
</dbReference>
<evidence type="ECO:0000259" key="12">
    <source>
        <dbReference type="Pfam" id="PF08546"/>
    </source>
</evidence>
<dbReference type="InterPro" id="IPR003710">
    <property type="entry name" value="ApbA"/>
</dbReference>
<evidence type="ECO:0000256" key="9">
    <source>
        <dbReference type="ARBA" id="ARBA00048793"/>
    </source>
</evidence>
<comment type="caution">
    <text evidence="13">The sequence shown here is derived from an EMBL/GenBank/DDBJ whole genome shotgun (WGS) entry which is preliminary data.</text>
</comment>
<comment type="similarity">
    <text evidence="2 10">Belongs to the ketopantoate reductase family.</text>
</comment>
<evidence type="ECO:0000256" key="6">
    <source>
        <dbReference type="ARBA" id="ARBA00022857"/>
    </source>
</evidence>
<keyword evidence="14" id="KW-1185">Reference proteome</keyword>
<dbReference type="RefSeq" id="WP_309904490.1">
    <property type="nucleotide sequence ID" value="NZ_JAVDRF010000009.1"/>
</dbReference>
<organism evidence="13 14">
    <name type="scientific">Variovorax soli</name>
    <dbReference type="NCBI Taxonomy" id="376815"/>
    <lineage>
        <taxon>Bacteria</taxon>
        <taxon>Pseudomonadati</taxon>
        <taxon>Pseudomonadota</taxon>
        <taxon>Betaproteobacteria</taxon>
        <taxon>Burkholderiales</taxon>
        <taxon>Comamonadaceae</taxon>
        <taxon>Variovorax</taxon>
    </lineage>
</organism>
<feature type="domain" description="Ketopantoate reductase N-terminal" evidence="11">
    <location>
        <begin position="3"/>
        <end position="147"/>
    </location>
</feature>
<proteinExistence type="inferred from homology"/>
<evidence type="ECO:0000256" key="10">
    <source>
        <dbReference type="RuleBase" id="RU362068"/>
    </source>
</evidence>
<comment type="pathway">
    <text evidence="1 10">Cofactor biosynthesis; (R)-pantothenate biosynthesis; (R)-pantoate from 3-methyl-2-oxobutanoate: step 2/2.</text>
</comment>
<keyword evidence="7 10" id="KW-0560">Oxidoreductase</keyword>
<dbReference type="PANTHER" id="PTHR43765">
    <property type="entry name" value="2-DEHYDROPANTOATE 2-REDUCTASE-RELATED"/>
    <property type="match status" value="1"/>
</dbReference>
<dbReference type="EMBL" id="JAVDRF010000009">
    <property type="protein sequence ID" value="MDR6538046.1"/>
    <property type="molecule type" value="Genomic_DNA"/>
</dbReference>
<feature type="domain" description="Ketopantoate reductase C-terminal" evidence="12">
    <location>
        <begin position="170"/>
        <end position="293"/>
    </location>
</feature>
<evidence type="ECO:0000256" key="5">
    <source>
        <dbReference type="ARBA" id="ARBA00022655"/>
    </source>
</evidence>
<evidence type="ECO:0000256" key="2">
    <source>
        <dbReference type="ARBA" id="ARBA00007870"/>
    </source>
</evidence>
<evidence type="ECO:0000313" key="14">
    <source>
        <dbReference type="Proteomes" id="UP001184230"/>
    </source>
</evidence>
<keyword evidence="6 10" id="KW-0521">NADP</keyword>
<reference evidence="13 14" key="1">
    <citation type="submission" date="2023-07" db="EMBL/GenBank/DDBJ databases">
        <title>Sorghum-associated microbial communities from plants grown in Nebraska, USA.</title>
        <authorList>
            <person name="Schachtman D."/>
        </authorList>
    </citation>
    <scope>NUCLEOTIDE SEQUENCE [LARGE SCALE GENOMIC DNA]</scope>
    <source>
        <strain evidence="13 14">DS1781</strain>
    </source>
</reference>
<name>A0ABU1NJ59_9BURK</name>
<dbReference type="Pfam" id="PF08546">
    <property type="entry name" value="ApbA_C"/>
    <property type="match status" value="1"/>
</dbReference>
<accession>A0ABU1NJ59</accession>
<evidence type="ECO:0000259" key="11">
    <source>
        <dbReference type="Pfam" id="PF02558"/>
    </source>
</evidence>
<evidence type="ECO:0000256" key="8">
    <source>
        <dbReference type="ARBA" id="ARBA00032024"/>
    </source>
</evidence>
<protein>
    <recommendedName>
        <fullName evidence="4 10">2-dehydropantoate 2-reductase</fullName>
        <ecNumber evidence="3 10">1.1.1.169</ecNumber>
    </recommendedName>
    <alternativeName>
        <fullName evidence="8 10">Ketopantoate reductase</fullName>
    </alternativeName>
</protein>
<dbReference type="Proteomes" id="UP001184230">
    <property type="component" value="Unassembled WGS sequence"/>
</dbReference>
<dbReference type="EC" id="1.1.1.169" evidence="3 10"/>
<dbReference type="PANTHER" id="PTHR43765:SF2">
    <property type="entry name" value="2-DEHYDROPANTOATE 2-REDUCTASE"/>
    <property type="match status" value="1"/>
</dbReference>
<evidence type="ECO:0000256" key="7">
    <source>
        <dbReference type="ARBA" id="ARBA00023002"/>
    </source>
</evidence>
<comment type="catalytic activity">
    <reaction evidence="9 10">
        <text>(R)-pantoate + NADP(+) = 2-dehydropantoate + NADPH + H(+)</text>
        <dbReference type="Rhea" id="RHEA:16233"/>
        <dbReference type="ChEBI" id="CHEBI:11561"/>
        <dbReference type="ChEBI" id="CHEBI:15378"/>
        <dbReference type="ChEBI" id="CHEBI:15980"/>
        <dbReference type="ChEBI" id="CHEBI:57783"/>
        <dbReference type="ChEBI" id="CHEBI:58349"/>
        <dbReference type="EC" id="1.1.1.169"/>
    </reaction>
</comment>